<dbReference type="Proteomes" id="UP000557717">
    <property type="component" value="Unassembled WGS sequence"/>
</dbReference>
<comment type="caution">
    <text evidence="1">The sequence shown here is derived from an EMBL/GenBank/DDBJ whole genome shotgun (WGS) entry which is preliminary data.</text>
</comment>
<accession>A0A840V4C2</accession>
<organism evidence="1 2">
    <name type="scientific">Haloferula luteola</name>
    <dbReference type="NCBI Taxonomy" id="595692"/>
    <lineage>
        <taxon>Bacteria</taxon>
        <taxon>Pseudomonadati</taxon>
        <taxon>Verrucomicrobiota</taxon>
        <taxon>Verrucomicrobiia</taxon>
        <taxon>Verrucomicrobiales</taxon>
        <taxon>Verrucomicrobiaceae</taxon>
        <taxon>Haloferula</taxon>
    </lineage>
</organism>
<proteinExistence type="predicted"/>
<dbReference type="AlphaFoldDB" id="A0A840V4C2"/>
<evidence type="ECO:0000313" key="1">
    <source>
        <dbReference type="EMBL" id="MBB5353137.1"/>
    </source>
</evidence>
<protein>
    <submittedName>
        <fullName evidence="1">Uncharacterized protein</fullName>
    </submittedName>
</protein>
<gene>
    <name evidence="1" type="ORF">HNR46_003390</name>
</gene>
<evidence type="ECO:0000313" key="2">
    <source>
        <dbReference type="Proteomes" id="UP000557717"/>
    </source>
</evidence>
<dbReference type="EMBL" id="JACHFD010000020">
    <property type="protein sequence ID" value="MBB5353137.1"/>
    <property type="molecule type" value="Genomic_DNA"/>
</dbReference>
<sequence>MKCNTSGYRVQNLQASRPVVKVYGFFEFCEGLAPLSGTVGLTVDRSTDPLTVSVTVTSETEFTRLTDFVTSMMLTTAASVGVGLGEETFRFAPPANS</sequence>
<keyword evidence="2" id="KW-1185">Reference proteome</keyword>
<name>A0A840V4C2_9BACT</name>
<reference evidence="1 2" key="1">
    <citation type="submission" date="2020-08" db="EMBL/GenBank/DDBJ databases">
        <title>Genomic Encyclopedia of Type Strains, Phase IV (KMG-IV): sequencing the most valuable type-strain genomes for metagenomic binning, comparative biology and taxonomic classification.</title>
        <authorList>
            <person name="Goeker M."/>
        </authorList>
    </citation>
    <scope>NUCLEOTIDE SEQUENCE [LARGE SCALE GENOMIC DNA]</scope>
    <source>
        <strain evidence="1 2">YC6886</strain>
    </source>
</reference>